<keyword evidence="3" id="KW-1185">Reference proteome</keyword>
<accession>A0ABR3FA71</accession>
<gene>
    <name evidence="2" type="ORF">V5O48_009762</name>
</gene>
<comment type="caution">
    <text evidence="2">The sequence shown here is derived from an EMBL/GenBank/DDBJ whole genome shotgun (WGS) entry which is preliminary data.</text>
</comment>
<dbReference type="Gene3D" id="3.80.10.10">
    <property type="entry name" value="Ribonuclease Inhibitor"/>
    <property type="match status" value="1"/>
</dbReference>
<name>A0ABR3FA71_9AGAR</name>
<proteinExistence type="predicted"/>
<evidence type="ECO:0000313" key="2">
    <source>
        <dbReference type="EMBL" id="KAL0572207.1"/>
    </source>
</evidence>
<reference evidence="2 3" key="1">
    <citation type="submission" date="2024-02" db="EMBL/GenBank/DDBJ databases">
        <title>A draft genome for the cacao thread blight pathogen Marasmius crinis-equi.</title>
        <authorList>
            <person name="Cohen S.P."/>
            <person name="Baruah I.K."/>
            <person name="Amoako-Attah I."/>
            <person name="Bukari Y."/>
            <person name="Meinhardt L.W."/>
            <person name="Bailey B.A."/>
        </authorList>
    </citation>
    <scope>NUCLEOTIDE SEQUENCE [LARGE SCALE GENOMIC DNA]</scope>
    <source>
        <strain evidence="2 3">GH-76</strain>
    </source>
</reference>
<dbReference type="SUPFAM" id="SSF81383">
    <property type="entry name" value="F-box domain"/>
    <property type="match status" value="1"/>
</dbReference>
<organism evidence="2 3">
    <name type="scientific">Marasmius crinis-equi</name>
    <dbReference type="NCBI Taxonomy" id="585013"/>
    <lineage>
        <taxon>Eukaryota</taxon>
        <taxon>Fungi</taxon>
        <taxon>Dikarya</taxon>
        <taxon>Basidiomycota</taxon>
        <taxon>Agaricomycotina</taxon>
        <taxon>Agaricomycetes</taxon>
        <taxon>Agaricomycetidae</taxon>
        <taxon>Agaricales</taxon>
        <taxon>Marasmiineae</taxon>
        <taxon>Marasmiaceae</taxon>
        <taxon>Marasmius</taxon>
    </lineage>
</organism>
<sequence>MTYLPVEIWLHITSFIDAPELVKLLGVNSFFFNIAMDVRYKRVDLQTLNQKTTQYLSRLSDPMVGQRVLQLTVSPDFRNYGRQKPATVLDRVGNALHYALGRSSPSRPEEATKMLIDLLPHLPRVNSFTIDCHSWGEHSSSGIHVFLQTAWGSFGEKLRKLSLRGHTSAFRTIIQSITKLPAVDELFIELIDNPLQLDPTSSETLLQVVAPFINGLASRLRAFTLWSWGTTDLSQLFSTMDHFPRLTKFNLQTSFPKTFRQDPSGLGRFLAKHSSTIKYLVLRLNTAPLAFMETSSEEPLSEWMVDTFTTWKFRNLQELHLYPTVLPGGLNALTSCIGQSLETLQSLVVRDRYLSSEEAVVVVNTLPPRLKSLRLNIRVLDIALFDLVATRIAALESLSLYIGTVSPAFAHDIERRSYATWNLHHIGVWHSGSTLDSHLMVLISRAVPSLKLFWGSKEAVEDFGLR</sequence>
<dbReference type="EMBL" id="JBAHYK010000656">
    <property type="protein sequence ID" value="KAL0572207.1"/>
    <property type="molecule type" value="Genomic_DNA"/>
</dbReference>
<protein>
    <recommendedName>
        <fullName evidence="1">F-box domain-containing protein</fullName>
    </recommendedName>
</protein>
<dbReference type="InterPro" id="IPR036047">
    <property type="entry name" value="F-box-like_dom_sf"/>
</dbReference>
<evidence type="ECO:0000259" key="1">
    <source>
        <dbReference type="PROSITE" id="PS50181"/>
    </source>
</evidence>
<dbReference type="InterPro" id="IPR001810">
    <property type="entry name" value="F-box_dom"/>
</dbReference>
<feature type="domain" description="F-box" evidence="1">
    <location>
        <begin position="1"/>
        <end position="43"/>
    </location>
</feature>
<dbReference type="SUPFAM" id="SSF52047">
    <property type="entry name" value="RNI-like"/>
    <property type="match status" value="1"/>
</dbReference>
<dbReference type="Proteomes" id="UP001465976">
    <property type="component" value="Unassembled WGS sequence"/>
</dbReference>
<dbReference type="InterPro" id="IPR032675">
    <property type="entry name" value="LRR_dom_sf"/>
</dbReference>
<evidence type="ECO:0000313" key="3">
    <source>
        <dbReference type="Proteomes" id="UP001465976"/>
    </source>
</evidence>
<dbReference type="PROSITE" id="PS50181">
    <property type="entry name" value="FBOX"/>
    <property type="match status" value="1"/>
</dbReference>